<sequence>MEQPVSSGCTLACETEIQATCRSHENLFCQIDADSLNVHDGRSAQVVTIYRPTVAQEMGGDHSINKAGF</sequence>
<reference evidence="1" key="1">
    <citation type="submission" date="2023-08" db="EMBL/GenBank/DDBJ databases">
        <title>The Comparative Genomic Analysis of Yersiniaceae from Polar Regions.</title>
        <authorList>
            <person name="Goncharov A."/>
            <person name="Aslanov B."/>
            <person name="Kolodzhieva V."/>
            <person name="Azarov D."/>
            <person name="Mochov A."/>
            <person name="Lebedeva E."/>
        </authorList>
    </citation>
    <scope>NUCLEOTIDE SEQUENCE</scope>
    <source>
        <strain evidence="1">Vf</strain>
    </source>
</reference>
<evidence type="ECO:0000313" key="2">
    <source>
        <dbReference type="Proteomes" id="UP001224622"/>
    </source>
</evidence>
<dbReference type="Proteomes" id="UP001224622">
    <property type="component" value="Unassembled WGS sequence"/>
</dbReference>
<dbReference type="EMBL" id="JAVIGA010000044">
    <property type="protein sequence ID" value="MDQ9129879.1"/>
    <property type="molecule type" value="Genomic_DNA"/>
</dbReference>
<proteinExistence type="predicted"/>
<evidence type="ECO:0000313" key="1">
    <source>
        <dbReference type="EMBL" id="MDQ9129879.1"/>
    </source>
</evidence>
<organism evidence="1 2">
    <name type="scientific">Serratia fonticola</name>
    <dbReference type="NCBI Taxonomy" id="47917"/>
    <lineage>
        <taxon>Bacteria</taxon>
        <taxon>Pseudomonadati</taxon>
        <taxon>Pseudomonadota</taxon>
        <taxon>Gammaproteobacteria</taxon>
        <taxon>Enterobacterales</taxon>
        <taxon>Yersiniaceae</taxon>
        <taxon>Serratia</taxon>
    </lineage>
</organism>
<name>A0AAJ2DC48_SERFO</name>
<comment type="caution">
    <text evidence="1">The sequence shown here is derived from an EMBL/GenBank/DDBJ whole genome shotgun (WGS) entry which is preliminary data.</text>
</comment>
<gene>
    <name evidence="1" type="ORF">RDT67_26070</name>
</gene>
<protein>
    <submittedName>
        <fullName evidence="1">Uncharacterized protein</fullName>
    </submittedName>
</protein>
<dbReference type="AlphaFoldDB" id="A0AAJ2DC48"/>
<dbReference type="RefSeq" id="WP_309048514.1">
    <property type="nucleotide sequence ID" value="NZ_JAVIGA010000044.1"/>
</dbReference>
<accession>A0AAJ2DC48</accession>